<dbReference type="EMBL" id="KQ992455">
    <property type="protein sequence ID" value="KZV50353.1"/>
    <property type="molecule type" value="Genomic_DNA"/>
</dbReference>
<gene>
    <name evidence="2" type="ORF">F511_10693</name>
</gene>
<feature type="transmembrane region" description="Helical" evidence="1">
    <location>
        <begin position="12"/>
        <end position="35"/>
    </location>
</feature>
<evidence type="ECO:0000313" key="3">
    <source>
        <dbReference type="Proteomes" id="UP000250235"/>
    </source>
</evidence>
<keyword evidence="1" id="KW-0812">Transmembrane</keyword>
<keyword evidence="1" id="KW-0472">Membrane</keyword>
<sequence>MRGCGDVSVNLSVYCLLIIGVYVSCFLANCIHAFVHAYVQETQVLQLVVVSTKLVVPQEILQSNAKPNDIVPTYLNDIVLEYNNTKCASRLRNASSATRSLPRLLALTKVANQERTKRNKFLKGLRPYLFHLVLAGSPLTYANVVDRTVDIEESLLEAQTQVYPIARRGFHPVPEALVIVPTALALVPTALVIVPTASVIVMMMSRVLPPASSNRYADEALLNPASSNGYADVMVAVSRFLSISNADVIVAARSFLR</sequence>
<accession>A0A2Z7CU70</accession>
<dbReference type="OrthoDB" id="1751327at2759"/>
<dbReference type="Proteomes" id="UP000250235">
    <property type="component" value="Unassembled WGS sequence"/>
</dbReference>
<evidence type="ECO:0000256" key="1">
    <source>
        <dbReference type="SAM" id="Phobius"/>
    </source>
</evidence>
<proteinExistence type="predicted"/>
<dbReference type="AlphaFoldDB" id="A0A2Z7CU70"/>
<keyword evidence="1" id="KW-1133">Transmembrane helix</keyword>
<name>A0A2Z7CU70_9LAMI</name>
<keyword evidence="3" id="KW-1185">Reference proteome</keyword>
<reference evidence="2 3" key="1">
    <citation type="journal article" date="2015" name="Proc. Natl. Acad. Sci. U.S.A.">
        <title>The resurrection genome of Boea hygrometrica: A blueprint for survival of dehydration.</title>
        <authorList>
            <person name="Xiao L."/>
            <person name="Yang G."/>
            <person name="Zhang L."/>
            <person name="Yang X."/>
            <person name="Zhao S."/>
            <person name="Ji Z."/>
            <person name="Zhou Q."/>
            <person name="Hu M."/>
            <person name="Wang Y."/>
            <person name="Chen M."/>
            <person name="Xu Y."/>
            <person name="Jin H."/>
            <person name="Xiao X."/>
            <person name="Hu G."/>
            <person name="Bao F."/>
            <person name="Hu Y."/>
            <person name="Wan P."/>
            <person name="Li L."/>
            <person name="Deng X."/>
            <person name="Kuang T."/>
            <person name="Xiang C."/>
            <person name="Zhu J.K."/>
            <person name="Oliver M.J."/>
            <person name="He Y."/>
        </authorList>
    </citation>
    <scope>NUCLEOTIDE SEQUENCE [LARGE SCALE GENOMIC DNA]</scope>
    <source>
        <strain evidence="3">cv. XS01</strain>
    </source>
</reference>
<evidence type="ECO:0000313" key="2">
    <source>
        <dbReference type="EMBL" id="KZV50353.1"/>
    </source>
</evidence>
<organism evidence="2 3">
    <name type="scientific">Dorcoceras hygrometricum</name>
    <dbReference type="NCBI Taxonomy" id="472368"/>
    <lineage>
        <taxon>Eukaryota</taxon>
        <taxon>Viridiplantae</taxon>
        <taxon>Streptophyta</taxon>
        <taxon>Embryophyta</taxon>
        <taxon>Tracheophyta</taxon>
        <taxon>Spermatophyta</taxon>
        <taxon>Magnoliopsida</taxon>
        <taxon>eudicotyledons</taxon>
        <taxon>Gunneridae</taxon>
        <taxon>Pentapetalae</taxon>
        <taxon>asterids</taxon>
        <taxon>lamiids</taxon>
        <taxon>Lamiales</taxon>
        <taxon>Gesneriaceae</taxon>
        <taxon>Didymocarpoideae</taxon>
        <taxon>Trichosporeae</taxon>
        <taxon>Loxocarpinae</taxon>
        <taxon>Dorcoceras</taxon>
    </lineage>
</organism>
<protein>
    <submittedName>
        <fullName evidence="2">Uncharacterized protein</fullName>
    </submittedName>
</protein>
<feature type="transmembrane region" description="Helical" evidence="1">
    <location>
        <begin position="178"/>
        <end position="203"/>
    </location>
</feature>